<dbReference type="Proteomes" id="UP000828251">
    <property type="component" value="Unassembled WGS sequence"/>
</dbReference>
<sequence length="188" mass="21826">MTESKKKSVLACLNKMQCNPKSQVELIWGNPGNGKTRTDTQLCSPTNIAITEVAARVLKLVKEGNKTCSVAYDQFCSVEDILLFGSKESLKVDSETEEIFLDYRVKRLRECFRPLGWRHRFTSMITFLEDCVSQYRIFWENEAIKKRKHGSEHENWRKESGSETNCKKGDTKHSLNMQEKDLPLQHYQ</sequence>
<organism evidence="2 3">
    <name type="scientific">Gossypium stocksii</name>
    <dbReference type="NCBI Taxonomy" id="47602"/>
    <lineage>
        <taxon>Eukaryota</taxon>
        <taxon>Viridiplantae</taxon>
        <taxon>Streptophyta</taxon>
        <taxon>Embryophyta</taxon>
        <taxon>Tracheophyta</taxon>
        <taxon>Spermatophyta</taxon>
        <taxon>Magnoliopsida</taxon>
        <taxon>eudicotyledons</taxon>
        <taxon>Gunneridae</taxon>
        <taxon>Pentapetalae</taxon>
        <taxon>rosids</taxon>
        <taxon>malvids</taxon>
        <taxon>Malvales</taxon>
        <taxon>Malvaceae</taxon>
        <taxon>Malvoideae</taxon>
        <taxon>Gossypium</taxon>
    </lineage>
</organism>
<proteinExistence type="predicted"/>
<evidence type="ECO:0000313" key="3">
    <source>
        <dbReference type="Proteomes" id="UP000828251"/>
    </source>
</evidence>
<dbReference type="SUPFAM" id="SSF52540">
    <property type="entry name" value="P-loop containing nucleoside triphosphate hydrolases"/>
    <property type="match status" value="1"/>
</dbReference>
<name>A0A9D4AJ84_9ROSI</name>
<accession>A0A9D4AJ84</accession>
<feature type="compositionally biased region" description="Basic and acidic residues" evidence="1">
    <location>
        <begin position="151"/>
        <end position="172"/>
    </location>
</feature>
<protein>
    <submittedName>
        <fullName evidence="2">Uncharacterized protein</fullName>
    </submittedName>
</protein>
<evidence type="ECO:0000256" key="1">
    <source>
        <dbReference type="SAM" id="MobiDB-lite"/>
    </source>
</evidence>
<dbReference type="AlphaFoldDB" id="A0A9D4AJ84"/>
<dbReference type="PANTHER" id="PTHR10887:SF515">
    <property type="entry name" value="P-LOOP CONTAINING NUCLEOSIDE TRIPHOSPHATE HYDROLASES SUPERFAMILY PROTEIN"/>
    <property type="match status" value="1"/>
</dbReference>
<dbReference type="InterPro" id="IPR027417">
    <property type="entry name" value="P-loop_NTPase"/>
</dbReference>
<reference evidence="2 3" key="1">
    <citation type="journal article" date="2021" name="Plant Biotechnol. J.">
        <title>Multi-omics assisted identification of the key and species-specific regulatory components of drought-tolerant mechanisms in Gossypium stocksii.</title>
        <authorList>
            <person name="Yu D."/>
            <person name="Ke L."/>
            <person name="Zhang D."/>
            <person name="Wu Y."/>
            <person name="Sun Y."/>
            <person name="Mei J."/>
            <person name="Sun J."/>
            <person name="Sun Y."/>
        </authorList>
    </citation>
    <scope>NUCLEOTIDE SEQUENCE [LARGE SCALE GENOMIC DNA]</scope>
    <source>
        <strain evidence="3">cv. E1</strain>
        <tissue evidence="2">Leaf</tissue>
    </source>
</reference>
<dbReference type="Gene3D" id="3.40.50.300">
    <property type="entry name" value="P-loop containing nucleotide triphosphate hydrolases"/>
    <property type="match status" value="1"/>
</dbReference>
<keyword evidence="3" id="KW-1185">Reference proteome</keyword>
<dbReference type="EMBL" id="JAIQCV010000002">
    <property type="protein sequence ID" value="KAH1122241.1"/>
    <property type="molecule type" value="Genomic_DNA"/>
</dbReference>
<dbReference type="PANTHER" id="PTHR10887">
    <property type="entry name" value="DNA2/NAM7 HELICASE FAMILY"/>
    <property type="match status" value="1"/>
</dbReference>
<evidence type="ECO:0000313" key="2">
    <source>
        <dbReference type="EMBL" id="KAH1122241.1"/>
    </source>
</evidence>
<feature type="region of interest" description="Disordered" evidence="1">
    <location>
        <begin position="150"/>
        <end position="172"/>
    </location>
</feature>
<gene>
    <name evidence="2" type="ORF">J1N35_005401</name>
</gene>
<dbReference type="OrthoDB" id="1000579at2759"/>
<comment type="caution">
    <text evidence="2">The sequence shown here is derived from an EMBL/GenBank/DDBJ whole genome shotgun (WGS) entry which is preliminary data.</text>
</comment>
<dbReference type="InterPro" id="IPR045055">
    <property type="entry name" value="DNA2/NAM7-like"/>
</dbReference>